<keyword evidence="3" id="KW-1185">Reference proteome</keyword>
<gene>
    <name evidence="2" type="ORF">EWB00_003699</name>
</gene>
<reference evidence="2 3" key="1">
    <citation type="submission" date="2019-03" db="EMBL/GenBank/DDBJ databases">
        <title>An improved genome assembly of the fluke Schistosoma japonicum.</title>
        <authorList>
            <person name="Hu W."/>
            <person name="Luo F."/>
            <person name="Yin M."/>
            <person name="Mo X."/>
            <person name="Sun C."/>
            <person name="Wu Q."/>
            <person name="Zhu B."/>
            <person name="Xiang M."/>
            <person name="Wang J."/>
            <person name="Wang Y."/>
            <person name="Zhang T."/>
            <person name="Xu B."/>
            <person name="Zheng H."/>
            <person name="Feng Z."/>
        </authorList>
    </citation>
    <scope>NUCLEOTIDE SEQUENCE [LARGE SCALE GENOMIC DNA]</scope>
    <source>
        <strain evidence="2">HuSjv2</strain>
        <tissue evidence="2">Worms</tissue>
    </source>
</reference>
<evidence type="ECO:0000313" key="3">
    <source>
        <dbReference type="Proteomes" id="UP000311919"/>
    </source>
</evidence>
<proteinExistence type="predicted"/>
<feature type="compositionally biased region" description="Basic and acidic residues" evidence="1">
    <location>
        <begin position="270"/>
        <end position="290"/>
    </location>
</feature>
<feature type="compositionally biased region" description="Low complexity" evidence="1">
    <location>
        <begin position="201"/>
        <end position="218"/>
    </location>
</feature>
<organism evidence="2 3">
    <name type="scientific">Schistosoma japonicum</name>
    <name type="common">Blood fluke</name>
    <dbReference type="NCBI Taxonomy" id="6182"/>
    <lineage>
        <taxon>Eukaryota</taxon>
        <taxon>Metazoa</taxon>
        <taxon>Spiralia</taxon>
        <taxon>Lophotrochozoa</taxon>
        <taxon>Platyhelminthes</taxon>
        <taxon>Trematoda</taxon>
        <taxon>Digenea</taxon>
        <taxon>Strigeidida</taxon>
        <taxon>Schistosomatoidea</taxon>
        <taxon>Schistosomatidae</taxon>
        <taxon>Schistosoma</taxon>
    </lineage>
</organism>
<protein>
    <submittedName>
        <fullName evidence="2">Uncharacterized protein</fullName>
    </submittedName>
</protein>
<evidence type="ECO:0000256" key="1">
    <source>
        <dbReference type="SAM" id="MobiDB-lite"/>
    </source>
</evidence>
<feature type="region of interest" description="Disordered" evidence="1">
    <location>
        <begin position="194"/>
        <end position="222"/>
    </location>
</feature>
<dbReference type="Proteomes" id="UP000311919">
    <property type="component" value="Unassembled WGS sequence"/>
</dbReference>
<dbReference type="OrthoDB" id="6260908at2759"/>
<dbReference type="AlphaFoldDB" id="A0A4Z2D7L4"/>
<name>A0A4Z2D7L4_SCHJA</name>
<comment type="caution">
    <text evidence="2">The sequence shown here is derived from an EMBL/GenBank/DDBJ whole genome shotgun (WGS) entry which is preliminary data.</text>
</comment>
<dbReference type="EMBL" id="SKCS01000224">
    <property type="protein sequence ID" value="TNN12464.1"/>
    <property type="molecule type" value="Genomic_DNA"/>
</dbReference>
<feature type="region of interest" description="Disordered" evidence="1">
    <location>
        <begin position="261"/>
        <end position="297"/>
    </location>
</feature>
<accession>A0A4Z2D7L4</accession>
<dbReference type="EMBL" id="SKCS01000224">
    <property type="protein sequence ID" value="TNN12465.1"/>
    <property type="molecule type" value="Genomic_DNA"/>
</dbReference>
<evidence type="ECO:0000313" key="2">
    <source>
        <dbReference type="EMBL" id="TNN12464.1"/>
    </source>
</evidence>
<sequence length="380" mass="43152">MTLSRFPCLIWEQIVGILPPVHHYEIRCIIGEDLIDQTLELKSEIISTLELANNNEELAISHFTKCSVDLECFASIYLEAAQRSKQNGSNQVVSNFKEKSEVEHHIQIIRSAILTEIYNLKTYSQNIQDFLLRTLNTSHSEYKNANRPSELMDPTISKSKVLDCNLMIQKKQTHDSILSLEFFSNKDSISELHCNRTPPCSSVSSSRSSADTSSSSSSNRIMKKSVINNSLSLHQNLSHCCTEKQKLTSAMSKTVLNDHSLSQKSVLTHKPLDSKVSKERNNNQSDEAKKSKNGISQNFDDHVHLPVIFNSLTPNYSKQSKQSFPMSKTQFTNENPFETNPNKSVVDQRTKGNLCISNRYNLAQRFRQMILKARQESGDY</sequence>